<evidence type="ECO:0000256" key="1">
    <source>
        <dbReference type="SAM" id="Phobius"/>
    </source>
</evidence>
<reference evidence="2" key="3">
    <citation type="submission" date="2023-05" db="EMBL/GenBank/DDBJ databases">
        <authorList>
            <person name="Smith C.H."/>
        </authorList>
    </citation>
    <scope>NUCLEOTIDE SEQUENCE</scope>
    <source>
        <strain evidence="2">CHS0354</strain>
        <tissue evidence="2">Mantle</tissue>
    </source>
</reference>
<dbReference type="EMBL" id="JAEAOA010000433">
    <property type="protein sequence ID" value="KAK3609263.1"/>
    <property type="molecule type" value="Genomic_DNA"/>
</dbReference>
<keyword evidence="1" id="KW-1133">Transmembrane helix</keyword>
<organism evidence="2 3">
    <name type="scientific">Potamilus streckersoni</name>
    <dbReference type="NCBI Taxonomy" id="2493646"/>
    <lineage>
        <taxon>Eukaryota</taxon>
        <taxon>Metazoa</taxon>
        <taxon>Spiralia</taxon>
        <taxon>Lophotrochozoa</taxon>
        <taxon>Mollusca</taxon>
        <taxon>Bivalvia</taxon>
        <taxon>Autobranchia</taxon>
        <taxon>Heteroconchia</taxon>
        <taxon>Palaeoheterodonta</taxon>
        <taxon>Unionida</taxon>
        <taxon>Unionoidea</taxon>
        <taxon>Unionidae</taxon>
        <taxon>Ambleminae</taxon>
        <taxon>Lampsilini</taxon>
        <taxon>Potamilus</taxon>
    </lineage>
</organism>
<feature type="transmembrane region" description="Helical" evidence="1">
    <location>
        <begin position="12"/>
        <end position="31"/>
    </location>
</feature>
<proteinExistence type="predicted"/>
<keyword evidence="1" id="KW-0472">Membrane</keyword>
<comment type="caution">
    <text evidence="2">The sequence shown here is derived from an EMBL/GenBank/DDBJ whole genome shotgun (WGS) entry which is preliminary data.</text>
</comment>
<reference evidence="2" key="1">
    <citation type="journal article" date="2021" name="Genome Biol. Evol.">
        <title>A High-Quality Reference Genome for a Parasitic Bivalve with Doubly Uniparental Inheritance (Bivalvia: Unionida).</title>
        <authorList>
            <person name="Smith C.H."/>
        </authorList>
    </citation>
    <scope>NUCLEOTIDE SEQUENCE</scope>
    <source>
        <strain evidence="2">CHS0354</strain>
    </source>
</reference>
<keyword evidence="1" id="KW-0812">Transmembrane</keyword>
<name>A0AAE0TGJ4_9BIVA</name>
<gene>
    <name evidence="2" type="ORF">CHS0354_006188</name>
</gene>
<evidence type="ECO:0000313" key="2">
    <source>
        <dbReference type="EMBL" id="KAK3609263.1"/>
    </source>
</evidence>
<reference evidence="2" key="2">
    <citation type="journal article" date="2021" name="Genome Biol. Evol.">
        <title>Developing a high-quality reference genome for a parasitic bivalve with doubly uniparental inheritance (Bivalvia: Unionida).</title>
        <authorList>
            <person name="Smith C.H."/>
        </authorList>
    </citation>
    <scope>NUCLEOTIDE SEQUENCE</scope>
    <source>
        <strain evidence="2">CHS0354</strain>
        <tissue evidence="2">Mantle</tissue>
    </source>
</reference>
<accession>A0AAE0TGJ4</accession>
<evidence type="ECO:0000313" key="3">
    <source>
        <dbReference type="Proteomes" id="UP001195483"/>
    </source>
</evidence>
<dbReference type="AlphaFoldDB" id="A0AAE0TGJ4"/>
<keyword evidence="3" id="KW-1185">Reference proteome</keyword>
<dbReference type="Proteomes" id="UP001195483">
    <property type="component" value="Unassembled WGS sequence"/>
</dbReference>
<protein>
    <submittedName>
        <fullName evidence="2">Uncharacterized protein</fullName>
    </submittedName>
</protein>
<sequence>MYSSSRRRGFRVTIQIIIIFGYAAYLSKAMIPLSIQEERQHDFPKSSETLASKYHARDHLRTGIGQDEASKQRQKTVLVKNTGWINVNFLCDKGRIIFMNKNGTLISPQRTPSPFAVLVNSTQTSPNAIVNGKYDCSDRSFTK</sequence>